<name>A0ABD1FGV1_SALDI</name>
<dbReference type="Proteomes" id="UP001567538">
    <property type="component" value="Unassembled WGS sequence"/>
</dbReference>
<sequence length="127" mass="14637">MSTVVAHTEPQLRHFARYSPPPLRSLQREFGPVFHHRQVVEIFAMMGIELKISLELEANRRRFLAPQSSWIHHRRRPNLSLSHATRPRRLLDSQRRQSSSSLQAAARPRSATAVIMPPGIHRAVVRV</sequence>
<evidence type="ECO:0000256" key="1">
    <source>
        <dbReference type="SAM" id="MobiDB-lite"/>
    </source>
</evidence>
<keyword evidence="3" id="KW-1185">Reference proteome</keyword>
<gene>
    <name evidence="2" type="ORF">AAHA92_33801</name>
</gene>
<protein>
    <submittedName>
        <fullName evidence="2">Uncharacterized protein</fullName>
    </submittedName>
</protein>
<evidence type="ECO:0000313" key="2">
    <source>
        <dbReference type="EMBL" id="KAL1531081.1"/>
    </source>
</evidence>
<reference evidence="2 3" key="1">
    <citation type="submission" date="2024-06" db="EMBL/GenBank/DDBJ databases">
        <title>A chromosome level genome sequence of Diviner's sage (Salvia divinorum).</title>
        <authorList>
            <person name="Ford S.A."/>
            <person name="Ro D.-K."/>
            <person name="Ness R.W."/>
            <person name="Phillips M.A."/>
        </authorList>
    </citation>
    <scope>NUCLEOTIDE SEQUENCE [LARGE SCALE GENOMIC DNA]</scope>
    <source>
        <strain evidence="2">SAF-2024a</strain>
        <tissue evidence="2">Leaf</tissue>
    </source>
</reference>
<proteinExistence type="predicted"/>
<evidence type="ECO:0000313" key="3">
    <source>
        <dbReference type="Proteomes" id="UP001567538"/>
    </source>
</evidence>
<feature type="region of interest" description="Disordered" evidence="1">
    <location>
        <begin position="75"/>
        <end position="110"/>
    </location>
</feature>
<dbReference type="AlphaFoldDB" id="A0ABD1FGV1"/>
<organism evidence="2 3">
    <name type="scientific">Salvia divinorum</name>
    <name type="common">Maria pastora</name>
    <name type="synonym">Diviner's sage</name>
    <dbReference type="NCBI Taxonomy" id="28513"/>
    <lineage>
        <taxon>Eukaryota</taxon>
        <taxon>Viridiplantae</taxon>
        <taxon>Streptophyta</taxon>
        <taxon>Embryophyta</taxon>
        <taxon>Tracheophyta</taxon>
        <taxon>Spermatophyta</taxon>
        <taxon>Magnoliopsida</taxon>
        <taxon>eudicotyledons</taxon>
        <taxon>Gunneridae</taxon>
        <taxon>Pentapetalae</taxon>
        <taxon>asterids</taxon>
        <taxon>lamiids</taxon>
        <taxon>Lamiales</taxon>
        <taxon>Lamiaceae</taxon>
        <taxon>Nepetoideae</taxon>
        <taxon>Mentheae</taxon>
        <taxon>Salviinae</taxon>
        <taxon>Salvia</taxon>
        <taxon>Salvia subgen. Calosphace</taxon>
    </lineage>
</organism>
<comment type="caution">
    <text evidence="2">The sequence shown here is derived from an EMBL/GenBank/DDBJ whole genome shotgun (WGS) entry which is preliminary data.</text>
</comment>
<feature type="compositionally biased region" description="Low complexity" evidence="1">
    <location>
        <begin position="96"/>
        <end position="110"/>
    </location>
</feature>
<accession>A0ABD1FGV1</accession>
<dbReference type="EMBL" id="JBEAFC010000015">
    <property type="protein sequence ID" value="KAL1531081.1"/>
    <property type="molecule type" value="Genomic_DNA"/>
</dbReference>